<dbReference type="PROSITE" id="PS00086">
    <property type="entry name" value="CYTOCHROME_P450"/>
    <property type="match status" value="1"/>
</dbReference>
<comment type="caution">
    <text evidence="4">The sequence shown here is derived from an EMBL/GenBank/DDBJ whole genome shotgun (WGS) entry which is preliminary data.</text>
</comment>
<name>A0ABW2XX22_9ACTN</name>
<dbReference type="Pfam" id="PF04672">
    <property type="entry name" value="Methyltransf_19"/>
    <property type="match status" value="1"/>
</dbReference>
<dbReference type="SUPFAM" id="SSF48264">
    <property type="entry name" value="Cytochrome P450"/>
    <property type="match status" value="1"/>
</dbReference>
<dbReference type="PRINTS" id="PR00385">
    <property type="entry name" value="P450"/>
</dbReference>
<evidence type="ECO:0000256" key="3">
    <source>
        <dbReference type="SAM" id="MobiDB-lite"/>
    </source>
</evidence>
<keyword evidence="5" id="KW-1185">Reference proteome</keyword>
<dbReference type="PANTHER" id="PTHR46696:SF1">
    <property type="entry name" value="CYTOCHROME P450 YJIB-RELATED"/>
    <property type="match status" value="1"/>
</dbReference>
<dbReference type="EMBL" id="JBHTGP010000018">
    <property type="protein sequence ID" value="MFD0690013.1"/>
    <property type="molecule type" value="Genomic_DNA"/>
</dbReference>
<comment type="similarity">
    <text evidence="1 2">Belongs to the cytochrome P450 family.</text>
</comment>
<keyword evidence="2" id="KW-0479">Metal-binding</keyword>
<dbReference type="SUPFAM" id="SSF53335">
    <property type="entry name" value="S-adenosyl-L-methionine-dependent methyltransferases"/>
    <property type="match status" value="1"/>
</dbReference>
<feature type="region of interest" description="Disordered" evidence="3">
    <location>
        <begin position="272"/>
        <end position="295"/>
    </location>
</feature>
<dbReference type="Gene3D" id="3.40.50.150">
    <property type="entry name" value="Vaccinia Virus protein VP39"/>
    <property type="match status" value="1"/>
</dbReference>
<keyword evidence="2" id="KW-0560">Oxidoreductase</keyword>
<feature type="compositionally biased region" description="Basic and acidic residues" evidence="3">
    <location>
        <begin position="272"/>
        <end position="287"/>
    </location>
</feature>
<dbReference type="Proteomes" id="UP001597063">
    <property type="component" value="Unassembled WGS sequence"/>
</dbReference>
<dbReference type="CDD" id="cd11031">
    <property type="entry name" value="Cyp158A-like"/>
    <property type="match status" value="1"/>
</dbReference>
<organism evidence="4 5">
    <name type="scientific">Actinomadura fibrosa</name>
    <dbReference type="NCBI Taxonomy" id="111802"/>
    <lineage>
        <taxon>Bacteria</taxon>
        <taxon>Bacillati</taxon>
        <taxon>Actinomycetota</taxon>
        <taxon>Actinomycetes</taxon>
        <taxon>Streptosporangiales</taxon>
        <taxon>Thermomonosporaceae</taxon>
        <taxon>Actinomadura</taxon>
    </lineage>
</organism>
<accession>A0ABW2XX22</accession>
<dbReference type="Gene3D" id="1.10.630.10">
    <property type="entry name" value="Cytochrome P450"/>
    <property type="match status" value="1"/>
</dbReference>
<dbReference type="InterPro" id="IPR002397">
    <property type="entry name" value="Cyt_P450_B"/>
</dbReference>
<evidence type="ECO:0000313" key="5">
    <source>
        <dbReference type="Proteomes" id="UP001597063"/>
    </source>
</evidence>
<keyword evidence="2" id="KW-0503">Monooxygenase</keyword>
<dbReference type="InterPro" id="IPR017972">
    <property type="entry name" value="Cyt_P450_CS"/>
</dbReference>
<gene>
    <name evidence="4" type="ORF">ACFQZM_36370</name>
</gene>
<dbReference type="InterPro" id="IPR001128">
    <property type="entry name" value="Cyt_P450"/>
</dbReference>
<dbReference type="InterPro" id="IPR006764">
    <property type="entry name" value="SAM_dep_MeTrfase_SAV2177_type"/>
</dbReference>
<dbReference type="PANTHER" id="PTHR46696">
    <property type="entry name" value="P450, PUTATIVE (EUROFUNG)-RELATED"/>
    <property type="match status" value="1"/>
</dbReference>
<keyword evidence="2" id="KW-0408">Iron</keyword>
<dbReference type="Pfam" id="PF00067">
    <property type="entry name" value="p450"/>
    <property type="match status" value="2"/>
</dbReference>
<proteinExistence type="inferred from homology"/>
<sequence>MDGHVDTADGWTPRTIDLRTPNVARMYDYYLGGKDNYQADRDAAAEILRIAPFTPRLAHANRAFLRRATRCLVEAGVRQFLDIGTGLPTRNNVHEVAHALAPGARVVYVDNDPVVAAHGRALISGVGGALVLEHDLRDPRAILDDPAIRQALDFDRPVGLMLLSVLHCLTDEEGPHEAVATLLDALAPGSHVVVSHITGDDDLTASSTAVYDAASTGMTHRGRDQLLRFFDGCTLLDPGLVYLDEWRPDADTAPIGPGGEYYLCGVARKDAAPRGTGRTDGRERPVTTEETEDTARAGLSEIVLPSGQRMRTSNRHADVRQMLTDARFSRDLRRGTGARMVRGDDINDDRDSLLNMDPPRHTRLRRIVAGAFAPRQVAAWRPRVTEITRRLAAEMAGHGAPADLVQVFVFPLPVRVICELLGVPEADRDRFRDWAEATLSMSNAVADERARASREFRDYVRALIAERRRTPGEALLDELIAAHDGDDVLTEAELVSLVINLITAGHETTANLIATAVHTLVTGGLYGRLAADAAASGDYTAPDPLVEETLRHATPAQYGMPRVALEDVDLPSGRVERGETVLPLLAQANRDPEAFPAPAEFDPARDGAAHLTFGHGAHFCLGAGLARLEVQTALTVLLTEFPRLELAVPPEEIPWREATFVTGPRRLPVRW</sequence>
<reference evidence="5" key="1">
    <citation type="journal article" date="2019" name="Int. J. Syst. Evol. Microbiol.">
        <title>The Global Catalogue of Microorganisms (GCM) 10K type strain sequencing project: providing services to taxonomists for standard genome sequencing and annotation.</title>
        <authorList>
            <consortium name="The Broad Institute Genomics Platform"/>
            <consortium name="The Broad Institute Genome Sequencing Center for Infectious Disease"/>
            <person name="Wu L."/>
            <person name="Ma J."/>
        </authorList>
    </citation>
    <scope>NUCLEOTIDE SEQUENCE [LARGE SCALE GENOMIC DNA]</scope>
    <source>
        <strain evidence="5">JCM 9371</strain>
    </source>
</reference>
<evidence type="ECO:0000256" key="1">
    <source>
        <dbReference type="ARBA" id="ARBA00010617"/>
    </source>
</evidence>
<protein>
    <submittedName>
        <fullName evidence="4">Cytochrome P450</fullName>
    </submittedName>
</protein>
<evidence type="ECO:0000256" key="2">
    <source>
        <dbReference type="RuleBase" id="RU000461"/>
    </source>
</evidence>
<dbReference type="InterPro" id="IPR036396">
    <property type="entry name" value="Cyt_P450_sf"/>
</dbReference>
<dbReference type="InterPro" id="IPR029063">
    <property type="entry name" value="SAM-dependent_MTases_sf"/>
</dbReference>
<keyword evidence="2" id="KW-0349">Heme</keyword>
<dbReference type="RefSeq" id="WP_165502976.1">
    <property type="nucleotide sequence ID" value="NZ_CAACUY010000076.1"/>
</dbReference>
<evidence type="ECO:0000313" key="4">
    <source>
        <dbReference type="EMBL" id="MFD0690013.1"/>
    </source>
</evidence>
<dbReference type="PRINTS" id="PR00359">
    <property type="entry name" value="BP450"/>
</dbReference>